<sequence>MNRSYRNWAPPLPQPQFQNPKPNMNLVGMKPCPSVTFSKSTTQLGLGPRSKWRGKKVTTYYGGHTIKLVLHRFASNIIFSNGLRDPYSSGGMLEDISECVVAIYTINGSHCLDIRSAQPSDPEWLVTQRKKEIKIIIGWITEYYADLLSLKK</sequence>
<feature type="region of interest" description="Disordered" evidence="6">
    <location>
        <begin position="1"/>
        <end position="22"/>
    </location>
</feature>
<accession>A0AAD1ZFV2</accession>
<comment type="similarity">
    <text evidence="1">Belongs to the peptidase S28 family.</text>
</comment>
<dbReference type="PANTHER" id="PTHR11010:SF120">
    <property type="entry name" value="LYSOSOMAL PRO-X CARBOXYPEPTIDASE"/>
    <property type="match status" value="1"/>
</dbReference>
<evidence type="ECO:0000256" key="5">
    <source>
        <dbReference type="ARBA" id="ARBA00023180"/>
    </source>
</evidence>
<dbReference type="InterPro" id="IPR029058">
    <property type="entry name" value="AB_hydrolase_fold"/>
</dbReference>
<keyword evidence="8" id="KW-1185">Reference proteome</keyword>
<dbReference type="GO" id="GO:0006508">
    <property type="term" value="P:proteolysis"/>
    <property type="evidence" value="ECO:0007669"/>
    <property type="project" value="UniProtKB-KW"/>
</dbReference>
<evidence type="ECO:0000313" key="7">
    <source>
        <dbReference type="EMBL" id="CAI9768559.1"/>
    </source>
</evidence>
<keyword evidence="3" id="KW-0732">Signal</keyword>
<keyword evidence="5" id="KW-0325">Glycoprotein</keyword>
<dbReference type="AlphaFoldDB" id="A0AAD1ZFV2"/>
<evidence type="ECO:0000313" key="8">
    <source>
        <dbReference type="Proteomes" id="UP000834106"/>
    </source>
</evidence>
<dbReference type="Proteomes" id="UP000834106">
    <property type="component" value="Chromosome 9"/>
</dbReference>
<evidence type="ECO:0000256" key="6">
    <source>
        <dbReference type="SAM" id="MobiDB-lite"/>
    </source>
</evidence>
<keyword evidence="4" id="KW-0378">Hydrolase</keyword>
<dbReference type="InterPro" id="IPR008758">
    <property type="entry name" value="Peptidase_S28"/>
</dbReference>
<gene>
    <name evidence="7" type="ORF">FPE_LOCUS15989</name>
</gene>
<evidence type="ECO:0000256" key="1">
    <source>
        <dbReference type="ARBA" id="ARBA00011079"/>
    </source>
</evidence>
<dbReference type="Gene3D" id="3.40.50.1820">
    <property type="entry name" value="alpha/beta hydrolase"/>
    <property type="match status" value="1"/>
</dbReference>
<name>A0AAD1ZFV2_9LAMI</name>
<evidence type="ECO:0000256" key="3">
    <source>
        <dbReference type="ARBA" id="ARBA00022729"/>
    </source>
</evidence>
<dbReference type="PANTHER" id="PTHR11010">
    <property type="entry name" value="PROTEASE S28 PRO-X CARBOXYPEPTIDASE-RELATED"/>
    <property type="match status" value="1"/>
</dbReference>
<organism evidence="7 8">
    <name type="scientific">Fraxinus pennsylvanica</name>
    <dbReference type="NCBI Taxonomy" id="56036"/>
    <lineage>
        <taxon>Eukaryota</taxon>
        <taxon>Viridiplantae</taxon>
        <taxon>Streptophyta</taxon>
        <taxon>Embryophyta</taxon>
        <taxon>Tracheophyta</taxon>
        <taxon>Spermatophyta</taxon>
        <taxon>Magnoliopsida</taxon>
        <taxon>eudicotyledons</taxon>
        <taxon>Gunneridae</taxon>
        <taxon>Pentapetalae</taxon>
        <taxon>asterids</taxon>
        <taxon>lamiids</taxon>
        <taxon>Lamiales</taxon>
        <taxon>Oleaceae</taxon>
        <taxon>Oleeae</taxon>
        <taxon>Fraxinus</taxon>
    </lineage>
</organism>
<dbReference type="GO" id="GO:0008239">
    <property type="term" value="F:dipeptidyl-peptidase activity"/>
    <property type="evidence" value="ECO:0007669"/>
    <property type="project" value="TreeGrafter"/>
</dbReference>
<keyword evidence="2" id="KW-0645">Protease</keyword>
<dbReference type="Pfam" id="PF05577">
    <property type="entry name" value="Peptidase_S28"/>
    <property type="match status" value="1"/>
</dbReference>
<protein>
    <submittedName>
        <fullName evidence="7">Uncharacterized protein</fullName>
    </submittedName>
</protein>
<evidence type="ECO:0000256" key="4">
    <source>
        <dbReference type="ARBA" id="ARBA00022801"/>
    </source>
</evidence>
<dbReference type="EMBL" id="OU503044">
    <property type="protein sequence ID" value="CAI9768559.1"/>
    <property type="molecule type" value="Genomic_DNA"/>
</dbReference>
<reference evidence="7" key="1">
    <citation type="submission" date="2023-05" db="EMBL/GenBank/DDBJ databases">
        <authorList>
            <person name="Huff M."/>
        </authorList>
    </citation>
    <scope>NUCLEOTIDE SEQUENCE</scope>
</reference>
<dbReference type="GO" id="GO:0070008">
    <property type="term" value="F:serine-type exopeptidase activity"/>
    <property type="evidence" value="ECO:0007669"/>
    <property type="project" value="InterPro"/>
</dbReference>
<proteinExistence type="inferred from homology"/>
<evidence type="ECO:0000256" key="2">
    <source>
        <dbReference type="ARBA" id="ARBA00022670"/>
    </source>
</evidence>